<dbReference type="AlphaFoldDB" id="A0AAW2CAC1"/>
<accession>A0AAW2CAC1</accession>
<protein>
    <submittedName>
        <fullName evidence="2">Uncharacterized protein</fullName>
    </submittedName>
</protein>
<dbReference type="EMBL" id="JAZDWU010000008">
    <property type="protein sequence ID" value="KAK9993240.1"/>
    <property type="molecule type" value="Genomic_DNA"/>
</dbReference>
<organism evidence="2 3">
    <name type="scientific">Lithocarpus litseifolius</name>
    <dbReference type="NCBI Taxonomy" id="425828"/>
    <lineage>
        <taxon>Eukaryota</taxon>
        <taxon>Viridiplantae</taxon>
        <taxon>Streptophyta</taxon>
        <taxon>Embryophyta</taxon>
        <taxon>Tracheophyta</taxon>
        <taxon>Spermatophyta</taxon>
        <taxon>Magnoliopsida</taxon>
        <taxon>eudicotyledons</taxon>
        <taxon>Gunneridae</taxon>
        <taxon>Pentapetalae</taxon>
        <taxon>rosids</taxon>
        <taxon>fabids</taxon>
        <taxon>Fagales</taxon>
        <taxon>Fagaceae</taxon>
        <taxon>Lithocarpus</taxon>
    </lineage>
</organism>
<feature type="region of interest" description="Disordered" evidence="1">
    <location>
        <begin position="69"/>
        <end position="89"/>
    </location>
</feature>
<evidence type="ECO:0000313" key="2">
    <source>
        <dbReference type="EMBL" id="KAK9993240.1"/>
    </source>
</evidence>
<dbReference type="Proteomes" id="UP001459277">
    <property type="component" value="Unassembled WGS sequence"/>
</dbReference>
<feature type="region of interest" description="Disordered" evidence="1">
    <location>
        <begin position="154"/>
        <end position="173"/>
    </location>
</feature>
<feature type="compositionally biased region" description="Basic and acidic residues" evidence="1">
    <location>
        <begin position="76"/>
        <end position="88"/>
    </location>
</feature>
<keyword evidence="3" id="KW-1185">Reference proteome</keyword>
<name>A0AAW2CAC1_9ROSI</name>
<evidence type="ECO:0000313" key="3">
    <source>
        <dbReference type="Proteomes" id="UP001459277"/>
    </source>
</evidence>
<gene>
    <name evidence="2" type="ORF">SO802_022943</name>
</gene>
<evidence type="ECO:0000256" key="1">
    <source>
        <dbReference type="SAM" id="MobiDB-lite"/>
    </source>
</evidence>
<proteinExistence type="predicted"/>
<reference evidence="2 3" key="1">
    <citation type="submission" date="2024-01" db="EMBL/GenBank/DDBJ databases">
        <title>A telomere-to-telomere, gap-free genome of sweet tea (Lithocarpus litseifolius).</title>
        <authorList>
            <person name="Zhou J."/>
        </authorList>
    </citation>
    <scope>NUCLEOTIDE SEQUENCE [LARGE SCALE GENOMIC DNA]</scope>
    <source>
        <strain evidence="2">Zhou-2022a</strain>
        <tissue evidence="2">Leaf</tissue>
    </source>
</reference>
<comment type="caution">
    <text evidence="2">The sequence shown here is derived from an EMBL/GenBank/DDBJ whole genome shotgun (WGS) entry which is preliminary data.</text>
</comment>
<sequence>MKRRISKTTHKDLSPIIGATLPQQRHRGVRSSDFCIPNPTSQSIKDISCRKRVKFTDLDVNIPLSCRRNASSTPLEGRESPRSNDPKTSEFAFFKKLKDNAGHKYQSHTLHKEENQSKKFKINDCSGGNSNSVKFSCKDFSSSLLAENVTPSNFSSHLSPLGGASKKSGDYYSIKSPASSLVIELL</sequence>